<gene>
    <name evidence="2" type="ORF">LPTSP4_29190</name>
</gene>
<dbReference type="PROSITE" id="PS51257">
    <property type="entry name" value="PROKAR_LIPOPROTEIN"/>
    <property type="match status" value="1"/>
</dbReference>
<dbReference type="AlphaFoldDB" id="A0A2P2E3A5"/>
<keyword evidence="3" id="KW-1185">Reference proteome</keyword>
<evidence type="ECO:0000256" key="1">
    <source>
        <dbReference type="SAM" id="SignalP"/>
    </source>
</evidence>
<comment type="caution">
    <text evidence="2">The sequence shown here is derived from an EMBL/GenBank/DDBJ whole genome shotgun (WGS) entry which is preliminary data.</text>
</comment>
<evidence type="ECO:0000313" key="3">
    <source>
        <dbReference type="Proteomes" id="UP000245133"/>
    </source>
</evidence>
<feature type="signal peptide" evidence="1">
    <location>
        <begin position="1"/>
        <end position="24"/>
    </location>
</feature>
<dbReference type="EMBL" id="BFBB01000008">
    <property type="protein sequence ID" value="GBF51383.1"/>
    <property type="molecule type" value="Genomic_DNA"/>
</dbReference>
<reference evidence="2 3" key="1">
    <citation type="submission" date="2018-02" db="EMBL/GenBank/DDBJ databases">
        <title>Novel Leptospira species isolated from soil and water in Japan.</title>
        <authorList>
            <person name="Nakao R."/>
            <person name="Masuzawa T."/>
        </authorList>
    </citation>
    <scope>NUCLEOTIDE SEQUENCE [LARGE SCALE GENOMIC DNA]</scope>
    <source>
        <strain evidence="2 3">YH101</strain>
    </source>
</reference>
<evidence type="ECO:0000313" key="2">
    <source>
        <dbReference type="EMBL" id="GBF51383.1"/>
    </source>
</evidence>
<name>A0A2P2E3A5_9LEPT</name>
<organism evidence="2 3">
    <name type="scientific">Leptospira ryugenii</name>
    <dbReference type="NCBI Taxonomy" id="1917863"/>
    <lineage>
        <taxon>Bacteria</taxon>
        <taxon>Pseudomonadati</taxon>
        <taxon>Spirochaetota</taxon>
        <taxon>Spirochaetia</taxon>
        <taxon>Leptospirales</taxon>
        <taxon>Leptospiraceae</taxon>
        <taxon>Leptospira</taxon>
    </lineage>
</organism>
<accession>A0A2P2E3A5</accession>
<proteinExistence type="predicted"/>
<dbReference type="RefSeq" id="WP_135355068.1">
    <property type="nucleotide sequence ID" value="NZ_BFBB01000008.1"/>
</dbReference>
<protein>
    <recommendedName>
        <fullName evidence="4">Lipoprotein</fullName>
    </recommendedName>
</protein>
<sequence>MNHTKTKNLLLICLLTAMSFTLLSGCKEDKDDDDTTNLLVLLAAGTSSAGDCVVNTSGRGSISTFVTDLTVSGASKTGTISRISTIPLIGHQSSAIKFTVTGPTTVTLAGNAFGILYKSDACPLAASSALSYNSGFTTTASDSSSEFATSHKFTSTITTTIVTTGTYYYFFYAIPSRGQNALVTYTVNP</sequence>
<feature type="chain" id="PRO_5015175957" description="Lipoprotein" evidence="1">
    <location>
        <begin position="25"/>
        <end position="189"/>
    </location>
</feature>
<keyword evidence="1" id="KW-0732">Signal</keyword>
<evidence type="ECO:0008006" key="4">
    <source>
        <dbReference type="Google" id="ProtNLM"/>
    </source>
</evidence>
<dbReference type="OrthoDB" id="332186at2"/>
<dbReference type="Proteomes" id="UP000245133">
    <property type="component" value="Unassembled WGS sequence"/>
</dbReference>